<gene>
    <name evidence="2" type="ORF">KIN34_07440</name>
</gene>
<dbReference type="InterPro" id="IPR003141">
    <property type="entry name" value="Pol/His_phosphatase_N"/>
</dbReference>
<proteinExistence type="predicted"/>
<comment type="caution">
    <text evidence="2">The sequence shown here is derived from an EMBL/GenBank/DDBJ whole genome shotgun (WGS) entry which is preliminary data.</text>
</comment>
<organism evidence="2 3">
    <name type="scientific">Cellulomonas fulva</name>
    <dbReference type="NCBI Taxonomy" id="2835530"/>
    <lineage>
        <taxon>Bacteria</taxon>
        <taxon>Bacillati</taxon>
        <taxon>Actinomycetota</taxon>
        <taxon>Actinomycetes</taxon>
        <taxon>Micrococcales</taxon>
        <taxon>Cellulomonadaceae</taxon>
        <taxon>Cellulomonas</taxon>
    </lineage>
</organism>
<dbReference type="EMBL" id="JAHBOH010000001">
    <property type="protein sequence ID" value="MBT0994116.1"/>
    <property type="molecule type" value="Genomic_DNA"/>
</dbReference>
<keyword evidence="3" id="KW-1185">Reference proteome</keyword>
<dbReference type="RefSeq" id="WP_214348740.1">
    <property type="nucleotide sequence ID" value="NZ_JAHBOH010000001.1"/>
</dbReference>
<sequence length="258" mass="26692">MTGPAAGTAGGAVERLGVDLAGDHHVHSSFSDDAVSTPEENLAAARAAGLARVRMVDHVRVTTTYVPELVAAVAALPAVEGLTVLTGVEAKILDAAGHVDAPPEVLAALGEPGGVGRVLLADHQMPGPDGPWSPRATRERMDAGLAPADVVDLLVSATVRALHRVGRGQVAHPFSLLPKIGLTEDDVSDEHLDAIAAAALATDSPVEVNEKWRCPGPRALARWHGAGVRLVASSDAHHADEVGAYRWLRGDGSLRGQQ</sequence>
<dbReference type="SUPFAM" id="SSF89550">
    <property type="entry name" value="PHP domain-like"/>
    <property type="match status" value="1"/>
</dbReference>
<evidence type="ECO:0000313" key="3">
    <source>
        <dbReference type="Proteomes" id="UP000722125"/>
    </source>
</evidence>
<dbReference type="InterPro" id="IPR004013">
    <property type="entry name" value="PHP_dom"/>
</dbReference>
<dbReference type="Gene3D" id="3.20.20.140">
    <property type="entry name" value="Metal-dependent hydrolases"/>
    <property type="match status" value="1"/>
</dbReference>
<protein>
    <submittedName>
        <fullName evidence="2">Histidinol-phosphatase</fullName>
    </submittedName>
</protein>
<evidence type="ECO:0000313" key="2">
    <source>
        <dbReference type="EMBL" id="MBT0994116.1"/>
    </source>
</evidence>
<name>A0ABS5TYD6_9CELL</name>
<accession>A0ABS5TYD6</accession>
<dbReference type="PANTHER" id="PTHR36928:SF1">
    <property type="entry name" value="PHOSPHATASE YCDX-RELATED"/>
    <property type="match status" value="1"/>
</dbReference>
<feature type="domain" description="Polymerase/histidinol phosphatase N-terminal" evidence="1">
    <location>
        <begin position="22"/>
        <end position="94"/>
    </location>
</feature>
<dbReference type="Pfam" id="PF02811">
    <property type="entry name" value="PHP"/>
    <property type="match status" value="1"/>
</dbReference>
<evidence type="ECO:0000259" key="1">
    <source>
        <dbReference type="SMART" id="SM00481"/>
    </source>
</evidence>
<dbReference type="SMART" id="SM00481">
    <property type="entry name" value="POLIIIAc"/>
    <property type="match status" value="1"/>
</dbReference>
<dbReference type="Proteomes" id="UP000722125">
    <property type="component" value="Unassembled WGS sequence"/>
</dbReference>
<dbReference type="InterPro" id="IPR050243">
    <property type="entry name" value="PHP_phosphatase"/>
</dbReference>
<reference evidence="2 3" key="1">
    <citation type="submission" date="2021-05" db="EMBL/GenBank/DDBJ databases">
        <title>Description of Cellulomonas sp. DKR-3 sp. nov.</title>
        <authorList>
            <person name="Dahal R.H."/>
            <person name="Chaudhary D.K."/>
        </authorList>
    </citation>
    <scope>NUCLEOTIDE SEQUENCE [LARGE SCALE GENOMIC DNA]</scope>
    <source>
        <strain evidence="2 3">DKR-3</strain>
    </source>
</reference>
<dbReference type="InterPro" id="IPR016195">
    <property type="entry name" value="Pol/histidinol_Pase-like"/>
</dbReference>
<dbReference type="PANTHER" id="PTHR36928">
    <property type="entry name" value="PHOSPHATASE YCDX-RELATED"/>
    <property type="match status" value="1"/>
</dbReference>